<evidence type="ECO:0000256" key="2">
    <source>
        <dbReference type="ARBA" id="ARBA00004286"/>
    </source>
</evidence>
<evidence type="ECO:0000256" key="6">
    <source>
        <dbReference type="ARBA" id="ARBA00022691"/>
    </source>
</evidence>
<dbReference type="InParanoid" id="D0MUS9"/>
<dbReference type="KEGG" id="pif:PITG_01162"/>
<keyword evidence="7" id="KW-0539">Nucleus</keyword>
<dbReference type="HOGENOM" id="CLU_1910753_0_0_1"/>
<protein>
    <recommendedName>
        <fullName evidence="8">SET domain-containing protein</fullName>
    </recommendedName>
</protein>
<dbReference type="PROSITE" id="PS50280">
    <property type="entry name" value="SET"/>
    <property type="match status" value="1"/>
</dbReference>
<keyword evidence="5" id="KW-0808">Transferase</keyword>
<evidence type="ECO:0000313" key="9">
    <source>
        <dbReference type="EMBL" id="EEY60925.1"/>
    </source>
</evidence>
<dbReference type="GeneID" id="9477408"/>
<dbReference type="STRING" id="403677.D0MUS9"/>
<gene>
    <name evidence="9" type="ORF">PITG_01162</name>
</gene>
<dbReference type="EMBL" id="DS028119">
    <property type="protein sequence ID" value="EEY60925.1"/>
    <property type="molecule type" value="Genomic_DNA"/>
</dbReference>
<dbReference type="OrthoDB" id="109758at2759"/>
<dbReference type="InterPro" id="IPR001214">
    <property type="entry name" value="SET_dom"/>
</dbReference>
<accession>D0MUS9</accession>
<evidence type="ECO:0000256" key="4">
    <source>
        <dbReference type="ARBA" id="ARBA00022603"/>
    </source>
</evidence>
<reference evidence="10" key="1">
    <citation type="journal article" date="2009" name="Nature">
        <title>Genome sequence and analysis of the Irish potato famine pathogen Phytophthora infestans.</title>
        <authorList>
            <consortium name="The Broad Institute Genome Sequencing Platform"/>
            <person name="Haas B.J."/>
            <person name="Kamoun S."/>
            <person name="Zody M.C."/>
            <person name="Jiang R.H."/>
            <person name="Handsaker R.E."/>
            <person name="Cano L.M."/>
            <person name="Grabherr M."/>
            <person name="Kodira C.D."/>
            <person name="Raffaele S."/>
            <person name="Torto-Alalibo T."/>
            <person name="Bozkurt T.O."/>
            <person name="Ah-Fong A.M."/>
            <person name="Alvarado L."/>
            <person name="Anderson V.L."/>
            <person name="Armstrong M.R."/>
            <person name="Avrova A."/>
            <person name="Baxter L."/>
            <person name="Beynon J."/>
            <person name="Boevink P.C."/>
            <person name="Bollmann S.R."/>
            <person name="Bos J.I."/>
            <person name="Bulone V."/>
            <person name="Cai G."/>
            <person name="Cakir C."/>
            <person name="Carrington J.C."/>
            <person name="Chawner M."/>
            <person name="Conti L."/>
            <person name="Costanzo S."/>
            <person name="Ewan R."/>
            <person name="Fahlgren N."/>
            <person name="Fischbach M.A."/>
            <person name="Fugelstad J."/>
            <person name="Gilroy E.M."/>
            <person name="Gnerre S."/>
            <person name="Green P.J."/>
            <person name="Grenville-Briggs L.J."/>
            <person name="Griffith J."/>
            <person name="Grunwald N.J."/>
            <person name="Horn K."/>
            <person name="Horner N.R."/>
            <person name="Hu C.H."/>
            <person name="Huitema E."/>
            <person name="Jeong D.H."/>
            <person name="Jones A.M."/>
            <person name="Jones J.D."/>
            <person name="Jones R.W."/>
            <person name="Karlsson E.K."/>
            <person name="Kunjeti S.G."/>
            <person name="Lamour K."/>
            <person name="Liu Z."/>
            <person name="Ma L."/>
            <person name="Maclean D."/>
            <person name="Chibucos M.C."/>
            <person name="McDonald H."/>
            <person name="McWalters J."/>
            <person name="Meijer H.J."/>
            <person name="Morgan W."/>
            <person name="Morris P.F."/>
            <person name="Munro C.A."/>
            <person name="O'Neill K."/>
            <person name="Ospina-Giraldo M."/>
            <person name="Pinzon A."/>
            <person name="Pritchard L."/>
            <person name="Ramsahoye B."/>
            <person name="Ren Q."/>
            <person name="Restrepo S."/>
            <person name="Roy S."/>
            <person name="Sadanandom A."/>
            <person name="Savidor A."/>
            <person name="Schornack S."/>
            <person name="Schwartz D.C."/>
            <person name="Schumann U.D."/>
            <person name="Schwessinger B."/>
            <person name="Seyer L."/>
            <person name="Sharpe T."/>
            <person name="Silvar C."/>
            <person name="Song J."/>
            <person name="Studholme D.J."/>
            <person name="Sykes S."/>
            <person name="Thines M."/>
            <person name="van de Vondervoort P.J."/>
            <person name="Phuntumart V."/>
            <person name="Wawra S."/>
            <person name="Weide R."/>
            <person name="Win J."/>
            <person name="Young C."/>
            <person name="Zhou S."/>
            <person name="Fry W."/>
            <person name="Meyers B.C."/>
            <person name="van West P."/>
            <person name="Ristaino J."/>
            <person name="Govers F."/>
            <person name="Birch P.R."/>
            <person name="Whisson S.C."/>
            <person name="Judelson H.S."/>
            <person name="Nusbaum C."/>
        </authorList>
    </citation>
    <scope>NUCLEOTIDE SEQUENCE [LARGE SCALE GENOMIC DNA]</scope>
    <source>
        <strain evidence="10">T30-4</strain>
    </source>
</reference>
<dbReference type="VEuPathDB" id="FungiDB:PITG_01162"/>
<evidence type="ECO:0000256" key="7">
    <source>
        <dbReference type="ARBA" id="ARBA00023242"/>
    </source>
</evidence>
<dbReference type="GO" id="GO:0008168">
    <property type="term" value="F:methyltransferase activity"/>
    <property type="evidence" value="ECO:0007669"/>
    <property type="project" value="UniProtKB-KW"/>
</dbReference>
<dbReference type="GO" id="GO:0032259">
    <property type="term" value="P:methylation"/>
    <property type="evidence" value="ECO:0007669"/>
    <property type="project" value="UniProtKB-KW"/>
</dbReference>
<dbReference type="GO" id="GO:0005634">
    <property type="term" value="C:nucleus"/>
    <property type="evidence" value="ECO:0007669"/>
    <property type="project" value="UniProtKB-SubCell"/>
</dbReference>
<comment type="subcellular location">
    <subcellularLocation>
        <location evidence="2">Chromosome</location>
    </subcellularLocation>
    <subcellularLocation>
        <location evidence="1">Nucleus</location>
    </subcellularLocation>
</comment>
<feature type="domain" description="SET" evidence="8">
    <location>
        <begin position="17"/>
        <end position="133"/>
    </location>
</feature>
<keyword evidence="6" id="KW-0949">S-adenosyl-L-methionine</keyword>
<keyword evidence="10" id="KW-1185">Reference proteome</keyword>
<evidence type="ECO:0000256" key="3">
    <source>
        <dbReference type="ARBA" id="ARBA00022454"/>
    </source>
</evidence>
<evidence type="ECO:0000256" key="1">
    <source>
        <dbReference type="ARBA" id="ARBA00004123"/>
    </source>
</evidence>
<organism evidence="9 10">
    <name type="scientific">Phytophthora infestans (strain T30-4)</name>
    <name type="common">Potato late blight agent</name>
    <dbReference type="NCBI Taxonomy" id="403677"/>
    <lineage>
        <taxon>Eukaryota</taxon>
        <taxon>Sar</taxon>
        <taxon>Stramenopiles</taxon>
        <taxon>Oomycota</taxon>
        <taxon>Peronosporomycetes</taxon>
        <taxon>Peronosporales</taxon>
        <taxon>Peronosporaceae</taxon>
        <taxon>Phytophthora</taxon>
    </lineage>
</organism>
<keyword evidence="3" id="KW-0158">Chromosome</keyword>
<dbReference type="SUPFAM" id="SSF82199">
    <property type="entry name" value="SET domain"/>
    <property type="match status" value="1"/>
</dbReference>
<dbReference type="eggNOG" id="KOG4442">
    <property type="taxonomic scope" value="Eukaryota"/>
</dbReference>
<sequence>MSLCGKTTGSVGPSCDNRFESHYTLDFSKTRVGLRFVCSSSIPKGTFSIEYLGKVMWEYDAVQRDSRRYQVEKKTQVFWCGASTFFIDAVDYGSESRYINHSCKTYCELYDWEWANTVTLGIFAAEDIPSVQR</sequence>
<dbReference type="InterPro" id="IPR046341">
    <property type="entry name" value="SET_dom_sf"/>
</dbReference>
<proteinExistence type="predicted"/>
<name>D0MUS9_PHYIT</name>
<dbReference type="GO" id="GO:0005694">
    <property type="term" value="C:chromosome"/>
    <property type="evidence" value="ECO:0007669"/>
    <property type="project" value="UniProtKB-SubCell"/>
</dbReference>
<dbReference type="AlphaFoldDB" id="D0MUS9"/>
<dbReference type="Gene3D" id="2.170.270.10">
    <property type="entry name" value="SET domain"/>
    <property type="match status" value="1"/>
</dbReference>
<dbReference type="Pfam" id="PF00856">
    <property type="entry name" value="SET"/>
    <property type="match status" value="1"/>
</dbReference>
<dbReference type="Proteomes" id="UP000006643">
    <property type="component" value="Unassembled WGS sequence"/>
</dbReference>
<dbReference type="OMA" id="DWEWANT"/>
<evidence type="ECO:0000259" key="8">
    <source>
        <dbReference type="PROSITE" id="PS50280"/>
    </source>
</evidence>
<keyword evidence="4" id="KW-0489">Methyltransferase</keyword>
<evidence type="ECO:0000256" key="5">
    <source>
        <dbReference type="ARBA" id="ARBA00022679"/>
    </source>
</evidence>
<evidence type="ECO:0000313" key="10">
    <source>
        <dbReference type="Proteomes" id="UP000006643"/>
    </source>
</evidence>
<dbReference type="InterPro" id="IPR050777">
    <property type="entry name" value="SET2_Histone-Lys_MeTrsfase"/>
</dbReference>
<dbReference type="RefSeq" id="XP_002907842.1">
    <property type="nucleotide sequence ID" value="XM_002907796.1"/>
</dbReference>
<dbReference type="PANTHER" id="PTHR22884">
    <property type="entry name" value="SET DOMAIN PROTEINS"/>
    <property type="match status" value="1"/>
</dbReference>